<proteinExistence type="inferred from homology"/>
<feature type="compositionally biased region" description="Basic and acidic residues" evidence="4">
    <location>
        <begin position="1"/>
        <end position="11"/>
    </location>
</feature>
<feature type="compositionally biased region" description="Basic and acidic residues" evidence="4">
    <location>
        <begin position="95"/>
        <end position="107"/>
    </location>
</feature>
<dbReference type="NCBIfam" id="TIGR01730">
    <property type="entry name" value="RND_mfp"/>
    <property type="match status" value="1"/>
</dbReference>
<evidence type="ECO:0000259" key="8">
    <source>
        <dbReference type="Pfam" id="PF25975"/>
    </source>
</evidence>
<feature type="region of interest" description="Disordered" evidence="4">
    <location>
        <begin position="91"/>
        <end position="116"/>
    </location>
</feature>
<keyword evidence="5" id="KW-1133">Transmembrane helix</keyword>
<organism evidence="9 10">
    <name type="scientific">Methylobacterium persicinum</name>
    <dbReference type="NCBI Taxonomy" id="374426"/>
    <lineage>
        <taxon>Bacteria</taxon>
        <taxon>Pseudomonadati</taxon>
        <taxon>Pseudomonadota</taxon>
        <taxon>Alphaproteobacteria</taxon>
        <taxon>Hyphomicrobiales</taxon>
        <taxon>Methylobacteriaceae</taxon>
        <taxon>Methylobacterium</taxon>
    </lineage>
</organism>
<dbReference type="Gene3D" id="2.40.30.170">
    <property type="match status" value="1"/>
</dbReference>
<feature type="coiled-coil region" evidence="3">
    <location>
        <begin position="235"/>
        <end position="262"/>
    </location>
</feature>
<dbReference type="Gene3D" id="2.40.50.100">
    <property type="match status" value="1"/>
</dbReference>
<feature type="domain" description="Multidrug resistance protein MdtA-like barrel-sandwich hybrid" evidence="6">
    <location>
        <begin position="155"/>
        <end position="307"/>
    </location>
</feature>
<dbReference type="RefSeq" id="WP_238248403.1">
    <property type="nucleotide sequence ID" value="NZ_BPQX01000018.1"/>
</dbReference>
<dbReference type="PANTHER" id="PTHR30097:SF4">
    <property type="entry name" value="SLR6042 PROTEIN"/>
    <property type="match status" value="1"/>
</dbReference>
<feature type="domain" description="CzcB-like C-terminal circularly permuted SH3-like" evidence="8">
    <location>
        <begin position="395"/>
        <end position="456"/>
    </location>
</feature>
<feature type="domain" description="CusB-like beta-barrel" evidence="7">
    <location>
        <begin position="322"/>
        <end position="388"/>
    </location>
</feature>
<accession>A0ABU0HNE1</accession>
<feature type="region of interest" description="Disordered" evidence="4">
    <location>
        <begin position="1"/>
        <end position="54"/>
    </location>
</feature>
<dbReference type="PANTHER" id="PTHR30097">
    <property type="entry name" value="CATION EFFLUX SYSTEM PROTEIN CUSB"/>
    <property type="match status" value="1"/>
</dbReference>
<dbReference type="Pfam" id="PF25917">
    <property type="entry name" value="BSH_RND"/>
    <property type="match status" value="1"/>
</dbReference>
<dbReference type="InterPro" id="IPR051909">
    <property type="entry name" value="MFP_Cation_Efflux"/>
</dbReference>
<keyword evidence="5" id="KW-0472">Membrane</keyword>
<dbReference type="Gene3D" id="2.40.420.20">
    <property type="match status" value="1"/>
</dbReference>
<name>A0ABU0HNE1_9HYPH</name>
<dbReference type="Pfam" id="PF25975">
    <property type="entry name" value="CzcB_C"/>
    <property type="match status" value="1"/>
</dbReference>
<evidence type="ECO:0000256" key="2">
    <source>
        <dbReference type="ARBA" id="ARBA00022448"/>
    </source>
</evidence>
<evidence type="ECO:0000256" key="3">
    <source>
        <dbReference type="SAM" id="Coils"/>
    </source>
</evidence>
<dbReference type="InterPro" id="IPR006143">
    <property type="entry name" value="RND_pump_MFP"/>
</dbReference>
<protein>
    <submittedName>
        <fullName evidence="9">Cobalt-zinc-cadmium efflux system membrane fusion protein</fullName>
    </submittedName>
</protein>
<evidence type="ECO:0000256" key="5">
    <source>
        <dbReference type="SAM" id="Phobius"/>
    </source>
</evidence>
<keyword evidence="10" id="KW-1185">Reference proteome</keyword>
<evidence type="ECO:0000256" key="4">
    <source>
        <dbReference type="SAM" id="MobiDB-lite"/>
    </source>
</evidence>
<evidence type="ECO:0000256" key="1">
    <source>
        <dbReference type="ARBA" id="ARBA00009477"/>
    </source>
</evidence>
<comment type="caution">
    <text evidence="9">The sequence shown here is derived from an EMBL/GenBank/DDBJ whole genome shotgun (WGS) entry which is preliminary data.</text>
</comment>
<dbReference type="Proteomes" id="UP001236369">
    <property type="component" value="Unassembled WGS sequence"/>
</dbReference>
<keyword evidence="5" id="KW-0812">Transmembrane</keyword>
<dbReference type="InterPro" id="IPR058649">
    <property type="entry name" value="CzcB_C"/>
</dbReference>
<keyword evidence="2" id="KW-0813">Transport</keyword>
<evidence type="ECO:0000313" key="10">
    <source>
        <dbReference type="Proteomes" id="UP001236369"/>
    </source>
</evidence>
<evidence type="ECO:0000313" key="9">
    <source>
        <dbReference type="EMBL" id="MDQ0443839.1"/>
    </source>
</evidence>
<reference evidence="9 10" key="1">
    <citation type="submission" date="2023-07" db="EMBL/GenBank/DDBJ databases">
        <title>Genomic Encyclopedia of Type Strains, Phase IV (KMG-IV): sequencing the most valuable type-strain genomes for metagenomic binning, comparative biology and taxonomic classification.</title>
        <authorList>
            <person name="Goeker M."/>
        </authorList>
    </citation>
    <scope>NUCLEOTIDE SEQUENCE [LARGE SCALE GENOMIC DNA]</scope>
    <source>
        <strain evidence="9 10">DSM 19562</strain>
    </source>
</reference>
<comment type="similarity">
    <text evidence="1">Belongs to the membrane fusion protein (MFP) (TC 8.A.1) family.</text>
</comment>
<sequence length="468" mass="48432">MRDVPARRHEPQPAMTLRDSEPTGADAGTHDDEAAPAHTGAPTVEAPRDERSRGGRGKAFALVLVAVLAGAGWYEKDALLGFMGYGQTDSAGDPGKGDAGKTGDGKSDGGNPDVVTLDEAGQKRAGLAEGKAQTRRIVLPVRAPGTVAFDERRVTHLKPRTQGRILSLAVQPGDRVHAGQVLATLDAAGILDARNGLASANAALGEAQASEQAAALQLKRGQEQLSFGGVAKAEVERRQVDLAKAQAAVKSAQANADMYRAQYERLAPAEGAAPGTSAIVTPLAGVVTSVGITVGEVVDTARDAFTVADPSRMLVLANLYGPDIAWVKTGDEADVDAPVPGHPHFAGQVGAINAALDPATNTAPARIEIANPADILRANMFVSVTISADLGRTGVTLPATAVQETEQGPIAFVRTGPNTFERRALKLGVRRSDWVEVEDGVADGETVATKGSFALKAILLRSLLGSTD</sequence>
<dbReference type="SUPFAM" id="SSF111369">
    <property type="entry name" value="HlyD-like secretion proteins"/>
    <property type="match status" value="1"/>
</dbReference>
<feature type="transmembrane region" description="Helical" evidence="5">
    <location>
        <begin position="57"/>
        <end position="74"/>
    </location>
</feature>
<evidence type="ECO:0000259" key="7">
    <source>
        <dbReference type="Pfam" id="PF25954"/>
    </source>
</evidence>
<dbReference type="Pfam" id="PF25954">
    <property type="entry name" value="Beta-barrel_RND_2"/>
    <property type="match status" value="1"/>
</dbReference>
<gene>
    <name evidence="9" type="ORF">QO016_003345</name>
</gene>
<keyword evidence="3" id="KW-0175">Coiled coil</keyword>
<evidence type="ECO:0000259" key="6">
    <source>
        <dbReference type="Pfam" id="PF25917"/>
    </source>
</evidence>
<dbReference type="InterPro" id="IPR058792">
    <property type="entry name" value="Beta-barrel_RND_2"/>
</dbReference>
<dbReference type="InterPro" id="IPR058625">
    <property type="entry name" value="MdtA-like_BSH"/>
</dbReference>
<dbReference type="EMBL" id="JAUSVV010000008">
    <property type="protein sequence ID" value="MDQ0443839.1"/>
    <property type="molecule type" value="Genomic_DNA"/>
</dbReference>